<evidence type="ECO:0000313" key="4">
    <source>
        <dbReference type="EMBL" id="GAA6270647.1"/>
    </source>
</evidence>
<evidence type="ECO:0000313" key="5">
    <source>
        <dbReference type="Proteomes" id="UP001600894"/>
    </source>
</evidence>
<dbReference type="InterPro" id="IPR018337">
    <property type="entry name" value="Cell_wall/Cho-bd_repeat"/>
</dbReference>
<feature type="repeat" description="Cell wall-binding" evidence="2">
    <location>
        <begin position="229"/>
        <end position="252"/>
    </location>
</feature>
<protein>
    <recommendedName>
        <fullName evidence="6">Cell wall binding repeat-containing protein</fullName>
    </recommendedName>
</protein>
<dbReference type="Gene3D" id="2.10.270.10">
    <property type="entry name" value="Cholin Binding"/>
    <property type="match status" value="1"/>
</dbReference>
<dbReference type="RefSeq" id="WP_176255993.1">
    <property type="nucleotide sequence ID" value="NZ_BAABXL010000001.1"/>
</dbReference>
<evidence type="ECO:0000256" key="1">
    <source>
        <dbReference type="ARBA" id="ARBA00022737"/>
    </source>
</evidence>
<gene>
    <name evidence="4" type="ORF">F130042H8_37070</name>
</gene>
<evidence type="ECO:0000256" key="2">
    <source>
        <dbReference type="PROSITE-ProRule" id="PRU00591"/>
    </source>
</evidence>
<evidence type="ECO:0008006" key="6">
    <source>
        <dbReference type="Google" id="ProtNLM"/>
    </source>
</evidence>
<feature type="region of interest" description="Disordered" evidence="3">
    <location>
        <begin position="173"/>
        <end position="210"/>
    </location>
</feature>
<organism evidence="4 5">
    <name type="scientific">Enterocloster alcoholdehydrogenati</name>
    <dbReference type="NCBI Taxonomy" id="2547410"/>
    <lineage>
        <taxon>Bacteria</taxon>
        <taxon>Bacillati</taxon>
        <taxon>Bacillota</taxon>
        <taxon>Clostridia</taxon>
        <taxon>Lachnospirales</taxon>
        <taxon>Lachnospiraceae</taxon>
        <taxon>Enterocloster</taxon>
    </lineage>
</organism>
<proteinExistence type="predicted"/>
<accession>A0ABQ0B2Z0</accession>
<dbReference type="Proteomes" id="UP001600894">
    <property type="component" value="Unassembled WGS sequence"/>
</dbReference>
<comment type="caution">
    <text evidence="4">The sequence shown here is derived from an EMBL/GenBank/DDBJ whole genome shotgun (WGS) entry which is preliminary data.</text>
</comment>
<feature type="compositionally biased region" description="Low complexity" evidence="3">
    <location>
        <begin position="174"/>
        <end position="183"/>
    </location>
</feature>
<keyword evidence="1" id="KW-0677">Repeat</keyword>
<dbReference type="EMBL" id="BAABXL010000001">
    <property type="protein sequence ID" value="GAA6270647.1"/>
    <property type="molecule type" value="Genomic_DNA"/>
</dbReference>
<name>A0ABQ0B2Z0_9FIRM</name>
<reference evidence="4 5" key="1">
    <citation type="submission" date="2024-04" db="EMBL/GenBank/DDBJ databases">
        <title>Defined microbial consortia suppress multidrug-resistant proinflammatory Enterobacteriaceae via ecological control.</title>
        <authorList>
            <person name="Furuichi M."/>
            <person name="Kawaguchi T."/>
            <person name="Pust M."/>
            <person name="Yasuma K."/>
            <person name="Plichta D."/>
            <person name="Hasegawa N."/>
            <person name="Ohya T."/>
            <person name="Bhattarai S."/>
            <person name="Sasajima S."/>
            <person name="Aoto Y."/>
            <person name="Tuganbaev T."/>
            <person name="Yaginuma M."/>
            <person name="Ueda M."/>
            <person name="Okahashi N."/>
            <person name="Amafuji K."/>
            <person name="Kiridooshi Y."/>
            <person name="Sugita K."/>
            <person name="Strazar M."/>
            <person name="Skelly A."/>
            <person name="Suda W."/>
            <person name="Hattori M."/>
            <person name="Nakamoto N."/>
            <person name="Caballero S."/>
            <person name="Norman J."/>
            <person name="Olle B."/>
            <person name="Tanoue T."/>
            <person name="Arita M."/>
            <person name="Bucci V."/>
            <person name="Atarashi K."/>
            <person name="Xavier R."/>
            <person name="Honda K."/>
        </authorList>
    </citation>
    <scope>NUCLEOTIDE SEQUENCE [LARGE SCALE GENOMIC DNA]</scope>
    <source>
        <strain evidence="5">f13</strain>
    </source>
</reference>
<evidence type="ECO:0000256" key="3">
    <source>
        <dbReference type="SAM" id="MobiDB-lite"/>
    </source>
</evidence>
<dbReference type="SUPFAM" id="SSF69360">
    <property type="entry name" value="Cell wall binding repeat"/>
    <property type="match status" value="1"/>
</dbReference>
<dbReference type="PROSITE" id="PS51170">
    <property type="entry name" value="CW"/>
    <property type="match status" value="1"/>
</dbReference>
<sequence length="337" mass="38462">MKKKAIFSCLATICLLLILLPPMLTRAEKYSLITWEKKSKNVVNMYLELQENESVQDITAFSLKLNFDSKENLPEEPVFKFGTDFNSKNVSVRQERYDGDAQTMTLYVAGRNPVIEKGKRVLLGTIKIQSDENVTVSVDQSDFQTVDRFHEKGQITEFGDYEPYEMILKKEAETAAPETAAPASREDSDDDDYEYENQLKTEEAPEPNGQWMQDEKGWRFAALDGTCPADTWYECSWNGFKAWYYFNADGYMNSGWFTDRDGNTYFLHDQNDSQAGAMYTGWHWIGGKCYYFQDTPDAARPAGSMMKNGTTPDGYTVNENGEWTVDGSVQVREQTAS</sequence>
<keyword evidence="5" id="KW-1185">Reference proteome</keyword>